<dbReference type="EMBL" id="NDIQ01000001">
    <property type="protein sequence ID" value="PRT53425.1"/>
    <property type="molecule type" value="Genomic_DNA"/>
</dbReference>
<evidence type="ECO:0000313" key="1">
    <source>
        <dbReference type="EMBL" id="PRT53425.1"/>
    </source>
</evidence>
<protein>
    <submittedName>
        <fullName evidence="1">RNA polymerase I-specific transcription initiation factor rrn11</fullName>
    </submittedName>
</protein>
<dbReference type="OrthoDB" id="2159786at2759"/>
<dbReference type="AlphaFoldDB" id="A0A2T0FEM1"/>
<dbReference type="GO" id="GO:0001164">
    <property type="term" value="F:RNA polymerase I core promoter sequence-specific DNA binding"/>
    <property type="evidence" value="ECO:0007669"/>
    <property type="project" value="InterPro"/>
</dbReference>
<accession>A0A2T0FEM1</accession>
<dbReference type="RefSeq" id="XP_024663371.1">
    <property type="nucleotide sequence ID" value="XM_024807603.1"/>
</dbReference>
<dbReference type="GO" id="GO:0070860">
    <property type="term" value="C:RNA polymerase I core factor complex"/>
    <property type="evidence" value="ECO:0007669"/>
    <property type="project" value="TreeGrafter"/>
</dbReference>
<keyword evidence="1" id="KW-0396">Initiation factor</keyword>
<gene>
    <name evidence="1" type="ORF">B9G98_01045</name>
</gene>
<dbReference type="GO" id="GO:0001181">
    <property type="term" value="F:RNA polymerase I general transcription initiation factor activity"/>
    <property type="evidence" value="ECO:0007669"/>
    <property type="project" value="InterPro"/>
</dbReference>
<dbReference type="PANTHER" id="PTHR28244">
    <property type="entry name" value="RNA POLYMERASE I-SPECIFIC TRANSCRIPTION INITIATION FACTOR RRN11"/>
    <property type="match status" value="1"/>
</dbReference>
<dbReference type="GO" id="GO:0042790">
    <property type="term" value="P:nucleolar large rRNA transcription by RNA polymerase I"/>
    <property type="evidence" value="ECO:0007669"/>
    <property type="project" value="TreeGrafter"/>
</dbReference>
<reference evidence="1 2" key="1">
    <citation type="submission" date="2017-04" db="EMBL/GenBank/DDBJ databases">
        <title>Genome sequencing of [Candida] sorbophila.</title>
        <authorList>
            <person name="Ahn J.O."/>
        </authorList>
    </citation>
    <scope>NUCLEOTIDE SEQUENCE [LARGE SCALE GENOMIC DNA]</scope>
    <source>
        <strain evidence="1 2">DS02</strain>
    </source>
</reference>
<dbReference type="Pfam" id="PF04090">
    <property type="entry name" value="Rrn11"/>
    <property type="match status" value="1"/>
</dbReference>
<dbReference type="GeneID" id="36514794"/>
<dbReference type="GO" id="GO:0003743">
    <property type="term" value="F:translation initiation factor activity"/>
    <property type="evidence" value="ECO:0007669"/>
    <property type="project" value="UniProtKB-KW"/>
</dbReference>
<sequence>MFEHPCFPTREFVRTGTKARFRSKFREDEIKDFGQSKKENLERYVKSTNVKGSREQVHYLGLTSNDVYDEEGNVLQTSQKFNATPDTGFSRRIGYSPLRLYELAKMGLHNLPRSSQQPSVVKKPMKIRNKARLSAKASILVARSNYKAHYWLTLNSEDDDWIHRGFRVKHLQTLVTILHISILRSDLETAWRVFPLLIRFADVDVRQYWTIGIELLNYRYGNLESGLKFLDWLFINYPSGRSYRKSLWKIWPRSQELLPYLLLMRLVSYSPRDVCEQLEDLVLSKPYTADPNVWILHGISLLQLGQRSKARAKFQKSIELGAWLPQPLLRASGWHQ</sequence>
<organism evidence="1 2">
    <name type="scientific">Wickerhamiella sorbophila</name>
    <dbReference type="NCBI Taxonomy" id="45607"/>
    <lineage>
        <taxon>Eukaryota</taxon>
        <taxon>Fungi</taxon>
        <taxon>Dikarya</taxon>
        <taxon>Ascomycota</taxon>
        <taxon>Saccharomycotina</taxon>
        <taxon>Dipodascomycetes</taxon>
        <taxon>Dipodascales</taxon>
        <taxon>Trichomonascaceae</taxon>
        <taxon>Wickerhamiella</taxon>
    </lineage>
</organism>
<dbReference type="GO" id="GO:0017025">
    <property type="term" value="F:TBP-class protein binding"/>
    <property type="evidence" value="ECO:0007669"/>
    <property type="project" value="TreeGrafter"/>
</dbReference>
<comment type="caution">
    <text evidence="1">The sequence shown here is derived from an EMBL/GenBank/DDBJ whole genome shotgun (WGS) entry which is preliminary data.</text>
</comment>
<evidence type="ECO:0000313" key="2">
    <source>
        <dbReference type="Proteomes" id="UP000238350"/>
    </source>
</evidence>
<dbReference type="InterPro" id="IPR053029">
    <property type="entry name" value="RNA_pol_I-specific_init_factor"/>
</dbReference>
<proteinExistence type="predicted"/>
<dbReference type="InterPro" id="IPR007224">
    <property type="entry name" value="TIF_Rrn11"/>
</dbReference>
<name>A0A2T0FEM1_9ASCO</name>
<keyword evidence="1" id="KW-0648">Protein biosynthesis</keyword>
<dbReference type="STRING" id="45607.A0A2T0FEM1"/>
<keyword evidence="2" id="KW-1185">Reference proteome</keyword>
<dbReference type="Proteomes" id="UP000238350">
    <property type="component" value="Unassembled WGS sequence"/>
</dbReference>
<dbReference type="PANTHER" id="PTHR28244:SF1">
    <property type="entry name" value="RNA POLYMERASE I-SPECIFIC TRANSCRIPTION INITIATION FACTOR RRN11"/>
    <property type="match status" value="1"/>
</dbReference>